<keyword evidence="3" id="KW-1185">Reference proteome</keyword>
<proteinExistence type="predicted"/>
<evidence type="ECO:0000313" key="2">
    <source>
        <dbReference type="EMBL" id="RFN50466.1"/>
    </source>
</evidence>
<sequence length="216" mass="22034">MASQSNNSTANSADVPSGNGANRTASQAIEPSIFASRDGEGRGGTSRFGGFALAPGVGNTPAVLPSSAPVAPTAAPPTVGSGSGFGSGTRGRGNGRGRGTYRGRSSSRGRGNSGRGSYGGISRASDQPSVAVRPGLHSVPNPFPRPAATTSTERSITFPFNSAEGFATQAQQFIDETLASEYLVTFHYPPGTSGPNRIYRAIVRRCHVCGRANDSS</sequence>
<dbReference type="Proteomes" id="UP000265631">
    <property type="component" value="Unassembled WGS sequence"/>
</dbReference>
<feature type="compositionally biased region" description="Low complexity" evidence="1">
    <location>
        <begin position="60"/>
        <end position="80"/>
    </location>
</feature>
<feature type="compositionally biased region" description="Polar residues" evidence="1">
    <location>
        <begin position="19"/>
        <end position="29"/>
    </location>
</feature>
<feature type="compositionally biased region" description="Basic residues" evidence="1">
    <location>
        <begin position="93"/>
        <end position="107"/>
    </location>
</feature>
<feature type="region of interest" description="Disordered" evidence="1">
    <location>
        <begin position="1"/>
        <end position="152"/>
    </location>
</feature>
<comment type="caution">
    <text evidence="2">The sequence shown here is derived from an EMBL/GenBank/DDBJ whole genome shotgun (WGS) entry which is preliminary data.</text>
</comment>
<feature type="compositionally biased region" description="Gly residues" evidence="1">
    <location>
        <begin position="81"/>
        <end position="92"/>
    </location>
</feature>
<evidence type="ECO:0000313" key="3">
    <source>
        <dbReference type="Proteomes" id="UP000265631"/>
    </source>
</evidence>
<evidence type="ECO:0000256" key="1">
    <source>
        <dbReference type="SAM" id="MobiDB-lite"/>
    </source>
</evidence>
<accession>A0A395MRA5</accession>
<dbReference type="EMBL" id="PXXK01000136">
    <property type="protein sequence ID" value="RFN50466.1"/>
    <property type="molecule type" value="Genomic_DNA"/>
</dbReference>
<name>A0A395MRA5_9HYPO</name>
<organism evidence="2 3">
    <name type="scientific">Fusarium flagelliforme</name>
    <dbReference type="NCBI Taxonomy" id="2675880"/>
    <lineage>
        <taxon>Eukaryota</taxon>
        <taxon>Fungi</taxon>
        <taxon>Dikarya</taxon>
        <taxon>Ascomycota</taxon>
        <taxon>Pezizomycotina</taxon>
        <taxon>Sordariomycetes</taxon>
        <taxon>Hypocreomycetidae</taxon>
        <taxon>Hypocreales</taxon>
        <taxon>Nectriaceae</taxon>
        <taxon>Fusarium</taxon>
        <taxon>Fusarium incarnatum-equiseti species complex</taxon>
    </lineage>
</organism>
<feature type="compositionally biased region" description="Low complexity" evidence="1">
    <location>
        <begin position="1"/>
        <end position="13"/>
    </location>
</feature>
<gene>
    <name evidence="2" type="ORF">FIE12Z_5229</name>
</gene>
<dbReference type="AlphaFoldDB" id="A0A395MRA5"/>
<protein>
    <submittedName>
        <fullName evidence="2">Uncharacterized protein</fullName>
    </submittedName>
</protein>
<reference evidence="2 3" key="1">
    <citation type="journal article" date="2018" name="PLoS Pathog.">
        <title>Evolution of structural diversity of trichothecenes, a family of toxins produced by plant pathogenic and entomopathogenic fungi.</title>
        <authorList>
            <person name="Proctor R.H."/>
            <person name="McCormick S.P."/>
            <person name="Kim H.S."/>
            <person name="Cardoza R.E."/>
            <person name="Stanley A.M."/>
            <person name="Lindo L."/>
            <person name="Kelly A."/>
            <person name="Brown D.W."/>
            <person name="Lee T."/>
            <person name="Vaughan M.M."/>
            <person name="Alexander N.J."/>
            <person name="Busman M."/>
            <person name="Gutierrez S."/>
        </authorList>
    </citation>
    <scope>NUCLEOTIDE SEQUENCE [LARGE SCALE GENOMIC DNA]</scope>
    <source>
        <strain evidence="2 3">NRRL 13405</strain>
    </source>
</reference>